<dbReference type="SUPFAM" id="SSF69000">
    <property type="entry name" value="FAD-dependent thiol oxidase"/>
    <property type="match status" value="1"/>
</dbReference>
<comment type="cofactor">
    <cofactor evidence="1">
        <name>FAD</name>
        <dbReference type="ChEBI" id="CHEBI:57692"/>
    </cofactor>
</comment>
<evidence type="ECO:0000256" key="4">
    <source>
        <dbReference type="ARBA" id="ARBA00022827"/>
    </source>
</evidence>
<protein>
    <recommendedName>
        <fullName evidence="2">thiol oxidase</fullName>
        <ecNumber evidence="2">1.8.3.2</ecNumber>
    </recommendedName>
</protein>
<organism evidence="8">
    <name type="scientific">viral metagenome</name>
    <dbReference type="NCBI Taxonomy" id="1070528"/>
    <lineage>
        <taxon>unclassified sequences</taxon>
        <taxon>metagenomes</taxon>
        <taxon>organismal metagenomes</taxon>
    </lineage>
</organism>
<dbReference type="GO" id="GO:0050660">
    <property type="term" value="F:flavin adenine dinucleotide binding"/>
    <property type="evidence" value="ECO:0007669"/>
    <property type="project" value="TreeGrafter"/>
</dbReference>
<dbReference type="InterPro" id="IPR036774">
    <property type="entry name" value="ERV/ALR_sulphydryl_oxid_sf"/>
</dbReference>
<evidence type="ECO:0000256" key="2">
    <source>
        <dbReference type="ARBA" id="ARBA00012512"/>
    </source>
</evidence>
<dbReference type="GO" id="GO:0016971">
    <property type="term" value="F:flavin-dependent sulfhydryl oxidase activity"/>
    <property type="evidence" value="ECO:0007669"/>
    <property type="project" value="InterPro"/>
</dbReference>
<accession>A0A6C0IUY7</accession>
<reference evidence="8" key="1">
    <citation type="journal article" date="2020" name="Nature">
        <title>Giant virus diversity and host interactions through global metagenomics.</title>
        <authorList>
            <person name="Schulz F."/>
            <person name="Roux S."/>
            <person name="Paez-Espino D."/>
            <person name="Jungbluth S."/>
            <person name="Walsh D.A."/>
            <person name="Denef V.J."/>
            <person name="McMahon K.D."/>
            <person name="Konstantinidis K.T."/>
            <person name="Eloe-Fadrosh E.A."/>
            <person name="Kyrpides N.C."/>
            <person name="Woyke T."/>
        </authorList>
    </citation>
    <scope>NUCLEOTIDE SEQUENCE</scope>
    <source>
        <strain evidence="8">GVMAG-M-3300024302-11</strain>
    </source>
</reference>
<name>A0A6C0IUY7_9ZZZZ</name>
<keyword evidence="4" id="KW-0274">FAD</keyword>
<evidence type="ECO:0000313" key="8">
    <source>
        <dbReference type="EMBL" id="QHT96206.1"/>
    </source>
</evidence>
<evidence type="ECO:0000256" key="1">
    <source>
        <dbReference type="ARBA" id="ARBA00001974"/>
    </source>
</evidence>
<dbReference type="AlphaFoldDB" id="A0A6C0IUY7"/>
<keyword evidence="5" id="KW-0560">Oxidoreductase</keyword>
<dbReference type="Gene3D" id="1.20.120.310">
    <property type="entry name" value="ERV/ALR sulfhydryl oxidase domain"/>
    <property type="match status" value="1"/>
</dbReference>
<dbReference type="PANTHER" id="PTHR12645">
    <property type="entry name" value="ALR/ERV"/>
    <property type="match status" value="1"/>
</dbReference>
<dbReference type="EMBL" id="MN740254">
    <property type="protein sequence ID" value="QHT96206.1"/>
    <property type="molecule type" value="Genomic_DNA"/>
</dbReference>
<dbReference type="Pfam" id="PF04777">
    <property type="entry name" value="Evr1_Alr"/>
    <property type="match status" value="1"/>
</dbReference>
<proteinExistence type="predicted"/>
<keyword evidence="3" id="KW-0285">Flavoprotein</keyword>
<sequence>MSTFNKEHYNSGDGMLTAVWGPPLWHSLHTISFNYPIKPTKDQKDNYYQYFKSLEHVLPCKYCRDNYKENLKTLNFGKTHFKDRDSLSRFVYKLHEMVNKNLGKKSGLTYADVRDRYENFRARCLNDDSKNTPTVKDSKIEKGCTDPLYGVKSKCVMNIVPKTSKKETLTINEKCKIKNKK</sequence>
<evidence type="ECO:0000256" key="3">
    <source>
        <dbReference type="ARBA" id="ARBA00022630"/>
    </source>
</evidence>
<evidence type="ECO:0000256" key="5">
    <source>
        <dbReference type="ARBA" id="ARBA00023002"/>
    </source>
</evidence>
<evidence type="ECO:0000256" key="6">
    <source>
        <dbReference type="ARBA" id="ARBA00023157"/>
    </source>
</evidence>
<dbReference type="InterPro" id="IPR039799">
    <property type="entry name" value="ALR/ERV"/>
</dbReference>
<dbReference type="PROSITE" id="PS51324">
    <property type="entry name" value="ERV_ALR"/>
    <property type="match status" value="1"/>
</dbReference>
<dbReference type="PANTHER" id="PTHR12645:SF0">
    <property type="entry name" value="FAD-LINKED SULFHYDRYL OXIDASE ALR"/>
    <property type="match status" value="1"/>
</dbReference>
<feature type="domain" description="ERV/ALR sulfhydryl oxidase" evidence="7">
    <location>
        <begin position="13"/>
        <end position="117"/>
    </location>
</feature>
<dbReference type="GO" id="GO:0005739">
    <property type="term" value="C:mitochondrion"/>
    <property type="evidence" value="ECO:0007669"/>
    <property type="project" value="TreeGrafter"/>
</dbReference>
<dbReference type="InterPro" id="IPR017905">
    <property type="entry name" value="ERV/ALR_sulphydryl_oxidase"/>
</dbReference>
<evidence type="ECO:0000259" key="7">
    <source>
        <dbReference type="PROSITE" id="PS51324"/>
    </source>
</evidence>
<keyword evidence="6" id="KW-1015">Disulfide bond</keyword>
<dbReference type="EC" id="1.8.3.2" evidence="2"/>